<evidence type="ECO:0000313" key="2">
    <source>
        <dbReference type="Proteomes" id="UP001470230"/>
    </source>
</evidence>
<organism evidence="1 2">
    <name type="scientific">Tritrichomonas musculus</name>
    <dbReference type="NCBI Taxonomy" id="1915356"/>
    <lineage>
        <taxon>Eukaryota</taxon>
        <taxon>Metamonada</taxon>
        <taxon>Parabasalia</taxon>
        <taxon>Tritrichomonadida</taxon>
        <taxon>Tritrichomonadidae</taxon>
        <taxon>Tritrichomonas</taxon>
    </lineage>
</organism>
<sequence length="69" mass="8090">MFAKRSKNRVESELFKQSIEKWRILPRVQNLTNEVVTNSNRSHLFILVSKESDDIKMVLCEVRNAINEG</sequence>
<dbReference type="EMBL" id="JAPFFF010000010">
    <property type="protein sequence ID" value="KAK8880507.1"/>
    <property type="molecule type" value="Genomic_DNA"/>
</dbReference>
<accession>A0ABR2JNU4</accession>
<reference evidence="1 2" key="1">
    <citation type="submission" date="2024-04" db="EMBL/GenBank/DDBJ databases">
        <title>Tritrichomonas musculus Genome.</title>
        <authorList>
            <person name="Alves-Ferreira E."/>
            <person name="Grigg M."/>
            <person name="Lorenzi H."/>
            <person name="Galac M."/>
        </authorList>
    </citation>
    <scope>NUCLEOTIDE SEQUENCE [LARGE SCALE GENOMIC DNA]</scope>
    <source>
        <strain evidence="1 2">EAF2021</strain>
    </source>
</reference>
<keyword evidence="2" id="KW-1185">Reference proteome</keyword>
<protein>
    <submittedName>
        <fullName evidence="1">Uncharacterized protein</fullName>
    </submittedName>
</protein>
<gene>
    <name evidence="1" type="ORF">M9Y10_003185</name>
</gene>
<dbReference type="Proteomes" id="UP001470230">
    <property type="component" value="Unassembled WGS sequence"/>
</dbReference>
<proteinExistence type="predicted"/>
<name>A0ABR2JNU4_9EUKA</name>
<comment type="caution">
    <text evidence="1">The sequence shown here is derived from an EMBL/GenBank/DDBJ whole genome shotgun (WGS) entry which is preliminary data.</text>
</comment>
<evidence type="ECO:0000313" key="1">
    <source>
        <dbReference type="EMBL" id="KAK8880507.1"/>
    </source>
</evidence>